<proteinExistence type="inferred from homology"/>
<dbReference type="InterPro" id="IPR020861">
    <property type="entry name" value="Triosephosphate_isomerase_AS"/>
</dbReference>
<reference evidence="5" key="1">
    <citation type="journal article" date="2017" name="Genome Biol. Evol.">
        <title>Comparative Genomic Analysis Identifies a Campylobacter Clade Deficient in Selenium Metabolism.</title>
        <authorList>
            <person name="Miller W.G."/>
            <person name="Yee E."/>
            <person name="Lopes B.S."/>
            <person name="Chapman M.H."/>
            <person name="Huynh S."/>
            <person name="Bono J.L."/>
            <person name="Parker C.T."/>
            <person name="Strachan N.J.C."/>
            <person name="Forbes K.J."/>
        </authorList>
    </citation>
    <scope>NUCLEOTIDE SEQUENCE [LARGE SCALE GENOMIC DNA]</scope>
    <source>
        <strain evidence="5">RM6137</strain>
    </source>
</reference>
<dbReference type="SUPFAM" id="SSF51351">
    <property type="entry name" value="Triosephosphate isomerase (TIM)"/>
    <property type="match status" value="1"/>
</dbReference>
<dbReference type="GO" id="GO:0005829">
    <property type="term" value="C:cytosol"/>
    <property type="evidence" value="ECO:0007669"/>
    <property type="project" value="TreeGrafter"/>
</dbReference>
<comment type="similarity">
    <text evidence="1 3">Belongs to the triosephosphate isomerase family.</text>
</comment>
<keyword evidence="3" id="KW-0312">Gluconeogenesis</keyword>
<evidence type="ECO:0000256" key="3">
    <source>
        <dbReference type="RuleBase" id="RU363013"/>
    </source>
</evidence>
<comment type="pathway">
    <text evidence="3">Carbohydrate degradation; glycolysis; D-glyceraldehyde 3-phosphate from glycerone phosphate: step 1/1.</text>
</comment>
<accession>A0A1X9SVC5</accession>
<evidence type="ECO:0000256" key="2">
    <source>
        <dbReference type="ARBA" id="ARBA00023235"/>
    </source>
</evidence>
<dbReference type="STRING" id="1660073.CSUIS_0371"/>
<gene>
    <name evidence="4" type="primary">tpiA</name>
    <name evidence="4" type="ORF">CSUIS_0371</name>
</gene>
<dbReference type="RefSeq" id="WP_086296878.1">
    <property type="nucleotide sequence ID" value="NZ_CP018789.1"/>
</dbReference>
<dbReference type="CDD" id="cd00311">
    <property type="entry name" value="TIM"/>
    <property type="match status" value="1"/>
</dbReference>
<dbReference type="GO" id="GO:0004807">
    <property type="term" value="F:triose-phosphate isomerase activity"/>
    <property type="evidence" value="ECO:0007669"/>
    <property type="project" value="UniProtKB-EC"/>
</dbReference>
<comment type="subunit">
    <text evidence="3">Homodimer.</text>
</comment>
<comment type="catalytic activity">
    <reaction evidence="3">
        <text>D-glyceraldehyde 3-phosphate = dihydroxyacetone phosphate</text>
        <dbReference type="Rhea" id="RHEA:18585"/>
        <dbReference type="ChEBI" id="CHEBI:57642"/>
        <dbReference type="ChEBI" id="CHEBI:59776"/>
        <dbReference type="EC" id="5.3.1.1"/>
    </reaction>
</comment>
<dbReference type="EMBL" id="CP018789">
    <property type="protein sequence ID" value="ARR00212.1"/>
    <property type="molecule type" value="Genomic_DNA"/>
</dbReference>
<dbReference type="AlphaFoldDB" id="A0A1X9SVC5"/>
<dbReference type="NCBIfam" id="NF000728">
    <property type="entry name" value="PRK00042.3-2"/>
    <property type="match status" value="1"/>
</dbReference>
<dbReference type="GO" id="GO:0006096">
    <property type="term" value="P:glycolytic process"/>
    <property type="evidence" value="ECO:0007669"/>
    <property type="project" value="UniProtKB-UniPathway"/>
</dbReference>
<dbReference type="Gene3D" id="3.20.20.70">
    <property type="entry name" value="Aldolase class I"/>
    <property type="match status" value="1"/>
</dbReference>
<dbReference type="UniPathway" id="UPA00138"/>
<evidence type="ECO:0000313" key="5">
    <source>
        <dbReference type="Proteomes" id="UP000194260"/>
    </source>
</evidence>
<evidence type="ECO:0000256" key="1">
    <source>
        <dbReference type="ARBA" id="ARBA00007422"/>
    </source>
</evidence>
<dbReference type="KEGG" id="camy:CSUIS_0371"/>
<dbReference type="InterPro" id="IPR035990">
    <property type="entry name" value="TIM_sf"/>
</dbReference>
<organism evidence="4 5">
    <name type="scientific">Campylobacter porcelli</name>
    <dbReference type="NCBI Taxonomy" id="1660073"/>
    <lineage>
        <taxon>Bacteria</taxon>
        <taxon>Pseudomonadati</taxon>
        <taxon>Campylobacterota</taxon>
        <taxon>Epsilonproteobacteria</taxon>
        <taxon>Campylobacterales</taxon>
        <taxon>Campylobacteraceae</taxon>
        <taxon>Campylobacter</taxon>
    </lineage>
</organism>
<keyword evidence="3" id="KW-0963">Cytoplasm</keyword>
<dbReference type="Proteomes" id="UP000194260">
    <property type="component" value="Chromosome"/>
</dbReference>
<dbReference type="PROSITE" id="PS00171">
    <property type="entry name" value="TIM_1"/>
    <property type="match status" value="1"/>
</dbReference>
<protein>
    <recommendedName>
        <fullName evidence="3">Triosephosphate isomerase</fullName>
        <ecNumber evidence="3">5.3.1.1</ecNumber>
    </recommendedName>
</protein>
<dbReference type="PROSITE" id="PS51440">
    <property type="entry name" value="TIM_2"/>
    <property type="match status" value="1"/>
</dbReference>
<dbReference type="InterPro" id="IPR013785">
    <property type="entry name" value="Aldolase_TIM"/>
</dbReference>
<sequence>MIYAANLKCNYTRSGFLEYARVLDRNISDQSVMVFPPSSAFLETKFKFTQGAQNFYPAKSGSFTGEIGSDMLDEFGITTVLIGHSERRALGEDEPFLKAKFDFAKQNGWDIIYCIGEDDITHMNGSTKEFLCDQLENIDLEYENLVVAYEPIWAIGTGKSAKAEFIAEILDFISTKTTAPLLYGGSVNIANIDDIKAIKNCDGVLIGTASWDANKFLEIIKKD</sequence>
<comment type="subcellular location">
    <subcellularLocation>
        <location evidence="3">Cytoplasm</location>
    </subcellularLocation>
</comment>
<dbReference type="Pfam" id="PF00121">
    <property type="entry name" value="TIM"/>
    <property type="match status" value="1"/>
</dbReference>
<dbReference type="InterPro" id="IPR000652">
    <property type="entry name" value="Triosephosphate_isomerase"/>
</dbReference>
<dbReference type="PANTHER" id="PTHR21139">
    <property type="entry name" value="TRIOSEPHOSPHATE ISOMERASE"/>
    <property type="match status" value="1"/>
</dbReference>
<dbReference type="GO" id="GO:0019563">
    <property type="term" value="P:glycerol catabolic process"/>
    <property type="evidence" value="ECO:0007669"/>
    <property type="project" value="TreeGrafter"/>
</dbReference>
<name>A0A1X9SVC5_9BACT</name>
<evidence type="ECO:0000313" key="4">
    <source>
        <dbReference type="EMBL" id="ARR00212.1"/>
    </source>
</evidence>
<dbReference type="UniPathway" id="UPA00109">
    <property type="reaction ID" value="UER00189"/>
</dbReference>
<dbReference type="GO" id="GO:0006094">
    <property type="term" value="P:gluconeogenesis"/>
    <property type="evidence" value="ECO:0007669"/>
    <property type="project" value="UniProtKB-UniPathway"/>
</dbReference>
<keyword evidence="3" id="KW-0324">Glycolysis</keyword>
<dbReference type="EC" id="5.3.1.1" evidence="3"/>
<keyword evidence="2 3" id="KW-0413">Isomerase</keyword>
<comment type="pathway">
    <text evidence="3">Carbohydrate biosynthesis; gluconeogenesis.</text>
</comment>
<dbReference type="PANTHER" id="PTHR21139:SF42">
    <property type="entry name" value="TRIOSEPHOSPHATE ISOMERASE"/>
    <property type="match status" value="1"/>
</dbReference>
<dbReference type="GO" id="GO:0046166">
    <property type="term" value="P:glyceraldehyde-3-phosphate biosynthetic process"/>
    <property type="evidence" value="ECO:0007669"/>
    <property type="project" value="TreeGrafter"/>
</dbReference>